<feature type="signal peptide" evidence="1">
    <location>
        <begin position="1"/>
        <end position="28"/>
    </location>
</feature>
<accession>A0AAN6QSG1</accession>
<dbReference type="InterPro" id="IPR012334">
    <property type="entry name" value="Pectin_lyas_fold"/>
</dbReference>
<dbReference type="InterPro" id="IPR024535">
    <property type="entry name" value="RHGA/B-epi-like_pectate_lyase"/>
</dbReference>
<protein>
    <recommendedName>
        <fullName evidence="2">Rhamnogalacturonase A/B/Epimerase-like pectate lyase domain-containing protein</fullName>
    </recommendedName>
</protein>
<organism evidence="3 4">
    <name type="scientific">Friedmanniomyces endolithicus</name>
    <dbReference type="NCBI Taxonomy" id="329885"/>
    <lineage>
        <taxon>Eukaryota</taxon>
        <taxon>Fungi</taxon>
        <taxon>Dikarya</taxon>
        <taxon>Ascomycota</taxon>
        <taxon>Pezizomycotina</taxon>
        <taxon>Dothideomycetes</taxon>
        <taxon>Dothideomycetidae</taxon>
        <taxon>Mycosphaerellales</taxon>
        <taxon>Teratosphaeriaceae</taxon>
        <taxon>Friedmanniomyces</taxon>
    </lineage>
</organism>
<proteinExistence type="predicted"/>
<keyword evidence="1" id="KW-0732">Signal</keyword>
<reference evidence="3" key="1">
    <citation type="submission" date="2023-06" db="EMBL/GenBank/DDBJ databases">
        <title>Black Yeasts Isolated from many extreme environments.</title>
        <authorList>
            <person name="Coleine C."/>
            <person name="Stajich J.E."/>
            <person name="Selbmann L."/>
        </authorList>
    </citation>
    <scope>NUCLEOTIDE SEQUENCE</scope>
    <source>
        <strain evidence="3">CCFEE 5200</strain>
    </source>
</reference>
<evidence type="ECO:0000256" key="1">
    <source>
        <dbReference type="SAM" id="SignalP"/>
    </source>
</evidence>
<feature type="domain" description="Rhamnogalacturonase A/B/Epimerase-like pectate lyase" evidence="2">
    <location>
        <begin position="426"/>
        <end position="486"/>
    </location>
</feature>
<gene>
    <name evidence="3" type="ORF">LTR91_010275</name>
</gene>
<evidence type="ECO:0000313" key="3">
    <source>
        <dbReference type="EMBL" id="KAK0986227.1"/>
    </source>
</evidence>
<sequence>MLSLRSSNMFSTALSVILSITALSPVTAAPMPQATNSPSSSSDYWLGQSIFHANSPVWGNSDTTYKLYRNVKDYGATGDGSTDDTNAINTALSAGNRCGVGCNSSTITPAIVYFPSGTYQVHAPIIMEYYTQLIGDANNLPILKATANFSGIALLDADPYGMYGVNWYINQNNFFRQVRNFVIDITGISGNTGAGIHWQVAQATSLQNIVFNMKKGTDSEQQGIFMDNGSGGFMGDLIFNGGKFGAFFGNQQFTSRNMTFNGCQTAIFMNWNWGWTLSGITVNGPGAGGNSTGIDMANSPQNQTVGSVIISDSTFAGVSYGVRSAYSKSSDVPATGGTLIIDNVDMTLATHAVVDATNNEILAGGVKIASWASGNVFDKSGTVVKTQGTITAPTKPTSLLSNGKVFSRSKPQYEGAQASDFILAMRDGNCTGDGVTDDTQCVQNFLNNAASTNKIAYFNHGTYRVTSTIKVPAAIRIVGEIWATILASGFTGSNPTPVWQVAASDKPGACEISDMLFEIEGPNPAAIMVQWDLSSPQGASGMWDTHIRMGGSAKSQLMLSNCAKQPGDATVNSQCEAGFMMFYASPQSSGVYLENTWFWTADHDMEDPLNQQISIYNGRGMLIRSGGPVWLWGTSSEHSIIYNYQFDGVKALFAGFMQSETPYFQPYPTVPAPFTYNNAYDDPTFTVCQANSGAGTAPCKDAWGLRVVDSQGVLIYGAGLYSFFNGYTQDCVIGENCQENMIHIQNSQVSMYAVTTKAAVNMIIDDNVITVKGADNLDVYADTMAYFNTLS</sequence>
<evidence type="ECO:0000259" key="2">
    <source>
        <dbReference type="Pfam" id="PF12708"/>
    </source>
</evidence>
<comment type="caution">
    <text evidence="3">The sequence shown here is derived from an EMBL/GenBank/DDBJ whole genome shotgun (WGS) entry which is preliminary data.</text>
</comment>
<keyword evidence="4" id="KW-1185">Reference proteome</keyword>
<dbReference type="PANTHER" id="PTHR33928">
    <property type="entry name" value="POLYGALACTURONASE QRT3"/>
    <property type="match status" value="1"/>
</dbReference>
<dbReference type="InterPro" id="IPR011050">
    <property type="entry name" value="Pectin_lyase_fold/virulence"/>
</dbReference>
<dbReference type="Pfam" id="PF12708">
    <property type="entry name" value="Pect-lyase_RHGA_epim"/>
    <property type="match status" value="2"/>
</dbReference>
<evidence type="ECO:0000313" key="4">
    <source>
        <dbReference type="Proteomes" id="UP001175353"/>
    </source>
</evidence>
<dbReference type="Gene3D" id="2.160.20.10">
    <property type="entry name" value="Single-stranded right-handed beta-helix, Pectin lyase-like"/>
    <property type="match status" value="2"/>
</dbReference>
<dbReference type="Proteomes" id="UP001175353">
    <property type="component" value="Unassembled WGS sequence"/>
</dbReference>
<dbReference type="CDD" id="cd23668">
    <property type="entry name" value="GH55_beta13glucanase-like"/>
    <property type="match status" value="1"/>
</dbReference>
<name>A0AAN6QSG1_9PEZI</name>
<feature type="domain" description="Rhamnogalacturonase A/B/Epimerase-like pectate lyase" evidence="2">
    <location>
        <begin position="68"/>
        <end position="288"/>
    </location>
</feature>
<dbReference type="SUPFAM" id="SSF51126">
    <property type="entry name" value="Pectin lyase-like"/>
    <property type="match status" value="2"/>
</dbReference>
<dbReference type="EMBL" id="JAUJLE010000088">
    <property type="protein sequence ID" value="KAK0986227.1"/>
    <property type="molecule type" value="Genomic_DNA"/>
</dbReference>
<dbReference type="GO" id="GO:0004650">
    <property type="term" value="F:polygalacturonase activity"/>
    <property type="evidence" value="ECO:0007669"/>
    <property type="project" value="InterPro"/>
</dbReference>
<dbReference type="PANTHER" id="PTHR33928:SF2">
    <property type="entry name" value="PECTATE LYASE SUPERFAMILY PROTEIN DOMAIN-CONTAINING PROTEIN-RELATED"/>
    <property type="match status" value="1"/>
</dbReference>
<dbReference type="InterPro" id="IPR039279">
    <property type="entry name" value="QRT3-like"/>
</dbReference>
<dbReference type="AlphaFoldDB" id="A0AAN6QSG1"/>
<feature type="chain" id="PRO_5042865461" description="Rhamnogalacturonase A/B/Epimerase-like pectate lyase domain-containing protein" evidence="1">
    <location>
        <begin position="29"/>
        <end position="791"/>
    </location>
</feature>